<dbReference type="GO" id="GO:0000155">
    <property type="term" value="F:phosphorelay sensor kinase activity"/>
    <property type="evidence" value="ECO:0007669"/>
    <property type="project" value="InterPro"/>
</dbReference>
<dbReference type="CDD" id="cd00082">
    <property type="entry name" value="HisKA"/>
    <property type="match status" value="1"/>
</dbReference>
<evidence type="ECO:0000256" key="9">
    <source>
        <dbReference type="ARBA" id="ARBA00022777"/>
    </source>
</evidence>
<evidence type="ECO:0000256" key="10">
    <source>
        <dbReference type="ARBA" id="ARBA00022840"/>
    </source>
</evidence>
<evidence type="ECO:0000313" key="18">
    <source>
        <dbReference type="Proteomes" id="UP000032544"/>
    </source>
</evidence>
<evidence type="ECO:0000256" key="5">
    <source>
        <dbReference type="ARBA" id="ARBA00022553"/>
    </source>
</evidence>
<feature type="transmembrane region" description="Helical" evidence="14">
    <location>
        <begin position="239"/>
        <end position="261"/>
    </location>
</feature>
<evidence type="ECO:0000256" key="12">
    <source>
        <dbReference type="ARBA" id="ARBA00023012"/>
    </source>
</evidence>
<evidence type="ECO:0000256" key="6">
    <source>
        <dbReference type="ARBA" id="ARBA00022679"/>
    </source>
</evidence>
<dbReference type="InterPro" id="IPR036890">
    <property type="entry name" value="HATPase_C_sf"/>
</dbReference>
<dbReference type="Gene3D" id="6.10.340.10">
    <property type="match status" value="1"/>
</dbReference>
<keyword evidence="7 14" id="KW-0812">Transmembrane</keyword>
<comment type="catalytic activity">
    <reaction evidence="1">
        <text>ATP + protein L-histidine = ADP + protein N-phospho-L-histidine.</text>
        <dbReference type="EC" id="2.7.13.3"/>
    </reaction>
</comment>
<evidence type="ECO:0000256" key="7">
    <source>
        <dbReference type="ARBA" id="ARBA00022692"/>
    </source>
</evidence>
<dbReference type="AlphaFoldDB" id="A0A0D8J8B4"/>
<keyword evidence="6" id="KW-0808">Transferase</keyword>
<sequence>MLVKLNKYTFLILAIGILVVAAILENGLLRRNPETKLIDDFQTQLLASEAELQHKLQEIKQVLIEDELDEDISEFFSQDETLIRETGFAAMVFKNNELFFWSDRGITFYDRLEDLPKTSGLVKLPNGYYLVDTMSVGEYTAAVFHLIKRNYTYENKYLQNNFFKNYKLPSDYIIRTEKFNHGYDIVDMKGDYLFTLLPYGNYLCTTNQLYFPGAIYFIGLILLLFYFRKEFVDNEAPFFLKLVSLGVALFVVYWIHLIFQVPKVFFHLRFFSPDYFAINEWLPSLGDYFLLALFFLFWIYNFAVDLNIRDLQRNSVLPRKIIIILLLIFNASLYLLVDNLIKELIYNSTVSFALNKIIDISPQSVLGIFSISLLLLGVVFFTIRLNEKTLKNFKLYQLVLLTLAISLFFAGVQYIAVQNVSIYALLLFIICVILSSLITRHYLQTFTLSYLIIYVAVVSVYSLVVINRTISKMDKGQQKLLAVTLVAERDPAAEVFMTEIQEQIIKDPAIQSLLFQNKDDDAIEYIRQSYFNTYFRKYLLNILVCREESNLIIPPDDYEVSCRPYLNDKIDSEGIQIPGTNFYFMDNMNGRISYTGRFNYPLADGGRGITIYIDLDSDLLFEGIGFPELLIDKSMTRPEKYRKFNYAKYYAGELADKYGDYNYNYNGHVYLKSDDEFSFLRQGKYEHLVYRTTQQNYVVVSRELLTPIDYLISFPYLFVFYFLTLLVVLMIVNRSIRGRKVFFDLKFKIQAAIISIVFVSLMVVAGVTLFYNVKEYRQKHQDDLNEKMKSISEEIDMRLTDKHEITQEQEEWLREELAKLSNIFRTDINIYGIDGRLIASSRFEIFERGLVSSRINARANYEVYQNYSISYFQPENIGRLSYLSAYRPIINNFGDYLGVINLPYFIRQDNYSQEISTFIVAFINLYVLLFLASIIAAVFIANQITRPLVVIQENLQKMQLGKRNEPIQYNRKDEIGSLVREYNKKVDELAVSADLLARSERESAWREMAKQIAHEIKNPLTPMKLNIQYLQRAKGKNEEYNEFVDRVTSTLIEQIDNLSNIATEFSNFAKIPTARNQVFCLAEQLKKSIDLYETHSEIDIKFDPNGYENIEVNADREQLSRAIINLIRNAIQAIPEGRKGEIKMRLDRRQHMAVISLQDNGSGIDAELRDKLFSPSFTTKTSGMGLGLSIVKNIVENFAGKIWFETEMGKGTTFYLEIPVYSETTKN</sequence>
<dbReference type="SMART" id="SM00388">
    <property type="entry name" value="HisKA"/>
    <property type="match status" value="1"/>
</dbReference>
<dbReference type="InterPro" id="IPR005467">
    <property type="entry name" value="His_kinase_dom"/>
</dbReference>
<dbReference type="Pfam" id="PF00512">
    <property type="entry name" value="HisKA"/>
    <property type="match status" value="1"/>
</dbReference>
<keyword evidence="18" id="KW-1185">Reference proteome</keyword>
<keyword evidence="9" id="KW-0418">Kinase</keyword>
<dbReference type="SUPFAM" id="SSF47384">
    <property type="entry name" value="Homodimeric domain of signal transducing histidine kinase"/>
    <property type="match status" value="1"/>
</dbReference>
<evidence type="ECO:0000313" key="17">
    <source>
        <dbReference type="EMBL" id="KJF43127.1"/>
    </source>
</evidence>
<dbReference type="GO" id="GO:0005886">
    <property type="term" value="C:plasma membrane"/>
    <property type="evidence" value="ECO:0007669"/>
    <property type="project" value="UniProtKB-SubCell"/>
</dbReference>
<dbReference type="Gene3D" id="3.30.565.10">
    <property type="entry name" value="Histidine kinase-like ATPase, C-terminal domain"/>
    <property type="match status" value="1"/>
</dbReference>
<dbReference type="PRINTS" id="PR00344">
    <property type="entry name" value="BCTRLSENSOR"/>
</dbReference>
<dbReference type="SUPFAM" id="SSF55874">
    <property type="entry name" value="ATPase domain of HSP90 chaperone/DNA topoisomerase II/histidine kinase"/>
    <property type="match status" value="1"/>
</dbReference>
<comment type="subcellular location">
    <subcellularLocation>
        <location evidence="2">Cell membrane</location>
        <topology evidence="2">Multi-pass membrane protein</topology>
    </subcellularLocation>
</comment>
<reference evidence="17 18" key="1">
    <citation type="submission" date="2014-09" db="EMBL/GenBank/DDBJ databases">
        <title>Draft Genome Sequence of Draconibacterium sp. JN14CK-3.</title>
        <authorList>
            <person name="Dong C."/>
            <person name="Lai Q."/>
            <person name="Shao Z."/>
        </authorList>
    </citation>
    <scope>NUCLEOTIDE SEQUENCE [LARGE SCALE GENOMIC DNA]</scope>
    <source>
        <strain evidence="17 18">JN14CK-3</strain>
    </source>
</reference>
<dbReference type="GO" id="GO:0005524">
    <property type="term" value="F:ATP binding"/>
    <property type="evidence" value="ECO:0007669"/>
    <property type="project" value="UniProtKB-KW"/>
</dbReference>
<feature type="domain" description="HAMP" evidence="16">
    <location>
        <begin position="942"/>
        <end position="994"/>
    </location>
</feature>
<feature type="transmembrane region" description="Helical" evidence="14">
    <location>
        <begin position="446"/>
        <end position="466"/>
    </location>
</feature>
<evidence type="ECO:0000256" key="11">
    <source>
        <dbReference type="ARBA" id="ARBA00022989"/>
    </source>
</evidence>
<evidence type="ECO:0000256" key="13">
    <source>
        <dbReference type="ARBA" id="ARBA00023136"/>
    </source>
</evidence>
<keyword evidence="8" id="KW-0547">Nucleotide-binding</keyword>
<dbReference type="InterPro" id="IPR003594">
    <property type="entry name" value="HATPase_dom"/>
</dbReference>
<dbReference type="InterPro" id="IPR004358">
    <property type="entry name" value="Sig_transdc_His_kin-like_C"/>
</dbReference>
<keyword evidence="4" id="KW-1003">Cell membrane</keyword>
<dbReference type="PROSITE" id="PS50885">
    <property type="entry name" value="HAMP"/>
    <property type="match status" value="1"/>
</dbReference>
<gene>
    <name evidence="17" type="ORF">LH29_17275</name>
</gene>
<accession>A0A0D8J8B4</accession>
<dbReference type="InterPro" id="IPR003661">
    <property type="entry name" value="HisK_dim/P_dom"/>
</dbReference>
<dbReference type="OrthoDB" id="9776727at2"/>
<proteinExistence type="predicted"/>
<feature type="transmembrane region" description="Helical" evidence="14">
    <location>
        <begin position="710"/>
        <end position="732"/>
    </location>
</feature>
<dbReference type="SUPFAM" id="SSF158472">
    <property type="entry name" value="HAMP domain-like"/>
    <property type="match status" value="1"/>
</dbReference>
<dbReference type="EC" id="2.7.13.3" evidence="3"/>
<evidence type="ECO:0000256" key="8">
    <source>
        <dbReference type="ARBA" id="ARBA00022741"/>
    </source>
</evidence>
<dbReference type="PANTHER" id="PTHR45528:SF1">
    <property type="entry name" value="SENSOR HISTIDINE KINASE CPXA"/>
    <property type="match status" value="1"/>
</dbReference>
<dbReference type="SMART" id="SM00387">
    <property type="entry name" value="HATPase_c"/>
    <property type="match status" value="1"/>
</dbReference>
<feature type="transmembrane region" description="Helical" evidence="14">
    <location>
        <begin position="395"/>
        <end position="416"/>
    </location>
</feature>
<keyword evidence="13 14" id="KW-0472">Membrane</keyword>
<dbReference type="PANTHER" id="PTHR45528">
    <property type="entry name" value="SENSOR HISTIDINE KINASE CPXA"/>
    <property type="match status" value="1"/>
</dbReference>
<dbReference type="InterPro" id="IPR050398">
    <property type="entry name" value="HssS/ArlS-like"/>
</dbReference>
<feature type="transmembrane region" description="Helical" evidence="14">
    <location>
        <begin position="752"/>
        <end position="771"/>
    </location>
</feature>
<keyword evidence="5" id="KW-0597">Phosphoprotein</keyword>
<dbReference type="CDD" id="cd06225">
    <property type="entry name" value="HAMP"/>
    <property type="match status" value="1"/>
</dbReference>
<feature type="domain" description="Histidine kinase" evidence="15">
    <location>
        <begin position="1011"/>
        <end position="1222"/>
    </location>
</feature>
<feature type="transmembrane region" description="Helical" evidence="14">
    <location>
        <begin position="422"/>
        <end position="439"/>
    </location>
</feature>
<dbReference type="STRING" id="1544798.LH29_17275"/>
<dbReference type="PROSITE" id="PS50109">
    <property type="entry name" value="HIS_KIN"/>
    <property type="match status" value="1"/>
</dbReference>
<feature type="transmembrane region" description="Helical" evidence="14">
    <location>
        <begin position="361"/>
        <end position="383"/>
    </location>
</feature>
<keyword evidence="10" id="KW-0067">ATP-binding</keyword>
<evidence type="ECO:0000256" key="14">
    <source>
        <dbReference type="SAM" id="Phobius"/>
    </source>
</evidence>
<evidence type="ECO:0000256" key="4">
    <source>
        <dbReference type="ARBA" id="ARBA00022475"/>
    </source>
</evidence>
<dbReference type="RefSeq" id="WP_045031770.1">
    <property type="nucleotide sequence ID" value="NZ_JRHC01000004.1"/>
</dbReference>
<evidence type="ECO:0000259" key="15">
    <source>
        <dbReference type="PROSITE" id="PS50109"/>
    </source>
</evidence>
<keyword evidence="12" id="KW-0902">Two-component regulatory system</keyword>
<feature type="transmembrane region" description="Helical" evidence="14">
    <location>
        <begin position="209"/>
        <end position="227"/>
    </location>
</feature>
<dbReference type="InterPro" id="IPR003660">
    <property type="entry name" value="HAMP_dom"/>
</dbReference>
<dbReference type="Pfam" id="PF02518">
    <property type="entry name" value="HATPase_c"/>
    <property type="match status" value="1"/>
</dbReference>
<keyword evidence="11 14" id="KW-1133">Transmembrane helix</keyword>
<evidence type="ECO:0000256" key="2">
    <source>
        <dbReference type="ARBA" id="ARBA00004651"/>
    </source>
</evidence>
<dbReference type="Proteomes" id="UP000032544">
    <property type="component" value="Unassembled WGS sequence"/>
</dbReference>
<dbReference type="EMBL" id="JRHC01000004">
    <property type="protein sequence ID" value="KJF43127.1"/>
    <property type="molecule type" value="Genomic_DNA"/>
</dbReference>
<dbReference type="CDD" id="cd00075">
    <property type="entry name" value="HATPase"/>
    <property type="match status" value="1"/>
</dbReference>
<dbReference type="InterPro" id="IPR036097">
    <property type="entry name" value="HisK_dim/P_sf"/>
</dbReference>
<comment type="caution">
    <text evidence="17">The sequence shown here is derived from an EMBL/GenBank/DDBJ whole genome shotgun (WGS) entry which is preliminary data.</text>
</comment>
<name>A0A0D8J8B4_9BACT</name>
<feature type="transmembrane region" description="Helical" evidence="14">
    <location>
        <begin position="321"/>
        <end position="341"/>
    </location>
</feature>
<evidence type="ECO:0000256" key="3">
    <source>
        <dbReference type="ARBA" id="ARBA00012438"/>
    </source>
</evidence>
<dbReference type="Gene3D" id="1.10.287.130">
    <property type="match status" value="1"/>
</dbReference>
<evidence type="ECO:0000259" key="16">
    <source>
        <dbReference type="PROSITE" id="PS50885"/>
    </source>
</evidence>
<organism evidence="17 18">
    <name type="scientific">Draconibacterium sediminis</name>
    <dbReference type="NCBI Taxonomy" id="1544798"/>
    <lineage>
        <taxon>Bacteria</taxon>
        <taxon>Pseudomonadati</taxon>
        <taxon>Bacteroidota</taxon>
        <taxon>Bacteroidia</taxon>
        <taxon>Marinilabiliales</taxon>
        <taxon>Prolixibacteraceae</taxon>
        <taxon>Draconibacterium</taxon>
    </lineage>
</organism>
<evidence type="ECO:0000256" key="1">
    <source>
        <dbReference type="ARBA" id="ARBA00000085"/>
    </source>
</evidence>
<feature type="transmembrane region" description="Helical" evidence="14">
    <location>
        <begin position="918"/>
        <end position="941"/>
    </location>
</feature>
<protein>
    <recommendedName>
        <fullName evidence="3">histidine kinase</fullName>
        <ecNumber evidence="3">2.7.13.3</ecNumber>
    </recommendedName>
</protein>
<feature type="transmembrane region" description="Helical" evidence="14">
    <location>
        <begin position="281"/>
        <end position="300"/>
    </location>
</feature>